<dbReference type="SUPFAM" id="SSF56801">
    <property type="entry name" value="Acetyl-CoA synthetase-like"/>
    <property type="match status" value="2"/>
</dbReference>
<dbReference type="CDD" id="cd19534">
    <property type="entry name" value="E_NRPS"/>
    <property type="match status" value="1"/>
</dbReference>
<dbReference type="InterPro" id="IPR006162">
    <property type="entry name" value="Ppantetheine_attach_site"/>
</dbReference>
<dbReference type="InterPro" id="IPR020845">
    <property type="entry name" value="AMP-binding_CS"/>
</dbReference>
<dbReference type="SUPFAM" id="SSF56601">
    <property type="entry name" value="beta-lactamase/transpeptidase-like"/>
    <property type="match status" value="1"/>
</dbReference>
<dbReference type="GO" id="GO:0047527">
    <property type="term" value="F:2,3-dihydroxybenzoate-serine ligase activity"/>
    <property type="evidence" value="ECO:0007669"/>
    <property type="project" value="TreeGrafter"/>
</dbReference>
<evidence type="ECO:0000256" key="2">
    <source>
        <dbReference type="ARBA" id="ARBA00006432"/>
    </source>
</evidence>
<dbReference type="Pfam" id="PF00501">
    <property type="entry name" value="AMP-binding"/>
    <property type="match status" value="2"/>
</dbReference>
<dbReference type="CDD" id="cd05930">
    <property type="entry name" value="A_NRPS"/>
    <property type="match status" value="2"/>
</dbReference>
<dbReference type="PROSITE" id="PS50075">
    <property type="entry name" value="CARRIER"/>
    <property type="match status" value="2"/>
</dbReference>
<feature type="domain" description="Carrier" evidence="5">
    <location>
        <begin position="968"/>
        <end position="1042"/>
    </location>
</feature>
<dbReference type="FunFam" id="2.30.38.10:FF:000001">
    <property type="entry name" value="Non-ribosomal peptide synthetase PvdI"/>
    <property type="match status" value="2"/>
</dbReference>
<dbReference type="SMART" id="SM00823">
    <property type="entry name" value="PKS_PP"/>
    <property type="match status" value="2"/>
</dbReference>
<dbReference type="NCBIfam" id="TIGR01733">
    <property type="entry name" value="AA-adenyl-dom"/>
    <property type="match status" value="2"/>
</dbReference>
<dbReference type="GO" id="GO:0009239">
    <property type="term" value="P:enterobactin biosynthetic process"/>
    <property type="evidence" value="ECO:0007669"/>
    <property type="project" value="TreeGrafter"/>
</dbReference>
<dbReference type="FunFam" id="1.10.1200.10:FF:000005">
    <property type="entry name" value="Nonribosomal peptide synthetase 1"/>
    <property type="match status" value="2"/>
</dbReference>
<dbReference type="Pfam" id="PF13193">
    <property type="entry name" value="AMP-binding_C"/>
    <property type="match status" value="2"/>
</dbReference>
<dbReference type="InterPro" id="IPR010071">
    <property type="entry name" value="AA_adenyl_dom"/>
</dbReference>
<evidence type="ECO:0000256" key="3">
    <source>
        <dbReference type="ARBA" id="ARBA00022450"/>
    </source>
</evidence>
<dbReference type="InterPro" id="IPR042099">
    <property type="entry name" value="ANL_N_sf"/>
</dbReference>
<dbReference type="FunFam" id="3.40.50.980:FF:000001">
    <property type="entry name" value="Non-ribosomal peptide synthetase"/>
    <property type="match status" value="2"/>
</dbReference>
<dbReference type="EMBL" id="FNON01000003">
    <property type="protein sequence ID" value="SDX63559.1"/>
    <property type="molecule type" value="Genomic_DNA"/>
</dbReference>
<evidence type="ECO:0000256" key="4">
    <source>
        <dbReference type="ARBA" id="ARBA00022553"/>
    </source>
</evidence>
<dbReference type="Gene3D" id="3.40.50.980">
    <property type="match status" value="2"/>
</dbReference>
<dbReference type="GO" id="GO:0008610">
    <property type="term" value="P:lipid biosynthetic process"/>
    <property type="evidence" value="ECO:0007669"/>
    <property type="project" value="UniProtKB-ARBA"/>
</dbReference>
<dbReference type="InterPro" id="IPR020806">
    <property type="entry name" value="PKS_PP-bd"/>
</dbReference>
<dbReference type="Gene3D" id="3.40.50.12780">
    <property type="entry name" value="N-terminal domain of ligase-like"/>
    <property type="match status" value="1"/>
</dbReference>
<dbReference type="GO" id="GO:0031177">
    <property type="term" value="F:phosphopantetheine binding"/>
    <property type="evidence" value="ECO:0007669"/>
    <property type="project" value="InterPro"/>
</dbReference>
<name>A0A1H3DCZ8_9PSEU</name>
<dbReference type="OrthoDB" id="2378856at2"/>
<dbReference type="Pfam" id="PF00668">
    <property type="entry name" value="Condensation"/>
    <property type="match status" value="3"/>
</dbReference>
<feature type="domain" description="Carrier" evidence="5">
    <location>
        <begin position="2017"/>
        <end position="2091"/>
    </location>
</feature>
<dbReference type="Gene3D" id="3.30.559.10">
    <property type="entry name" value="Chloramphenicol acetyltransferase-like domain"/>
    <property type="match status" value="3"/>
</dbReference>
<dbReference type="FunFam" id="3.30.300.30:FF:000010">
    <property type="entry name" value="Enterobactin synthetase component F"/>
    <property type="match status" value="1"/>
</dbReference>
<dbReference type="GO" id="GO:0005829">
    <property type="term" value="C:cytosol"/>
    <property type="evidence" value="ECO:0007669"/>
    <property type="project" value="TreeGrafter"/>
</dbReference>
<dbReference type="InterPro" id="IPR001242">
    <property type="entry name" value="Condensation_dom"/>
</dbReference>
<dbReference type="PANTHER" id="PTHR45527">
    <property type="entry name" value="NONRIBOSOMAL PEPTIDE SYNTHETASE"/>
    <property type="match status" value="1"/>
</dbReference>
<dbReference type="STRING" id="589385.SAMN05421504_103320"/>
<reference evidence="6 7" key="1">
    <citation type="submission" date="2016-10" db="EMBL/GenBank/DDBJ databases">
        <authorList>
            <person name="de Groot N.N."/>
        </authorList>
    </citation>
    <scope>NUCLEOTIDE SEQUENCE [LARGE SCALE GENOMIC DNA]</scope>
    <source>
        <strain evidence="6 7">CPCC 202699</strain>
    </source>
</reference>
<dbReference type="Gene3D" id="2.30.38.10">
    <property type="entry name" value="Luciferase, Domain 3"/>
    <property type="match status" value="1"/>
</dbReference>
<dbReference type="FunFam" id="3.40.50.12780:FF:000012">
    <property type="entry name" value="Non-ribosomal peptide synthetase"/>
    <property type="match status" value="1"/>
</dbReference>
<dbReference type="Gene3D" id="3.40.710.10">
    <property type="entry name" value="DD-peptidase/beta-lactamase superfamily"/>
    <property type="match status" value="1"/>
</dbReference>
<dbReference type="Gene3D" id="3.30.559.30">
    <property type="entry name" value="Nonribosomal peptide synthetase, condensation domain"/>
    <property type="match status" value="3"/>
</dbReference>
<dbReference type="Pfam" id="PF00144">
    <property type="entry name" value="Beta-lactamase"/>
    <property type="match status" value="1"/>
</dbReference>
<protein>
    <submittedName>
        <fullName evidence="6">Non-ribosomal peptide synthase domain TIGR01720/amino acid adenylation domain-containing protein</fullName>
    </submittedName>
</protein>
<keyword evidence="3" id="KW-0596">Phosphopantetheine</keyword>
<evidence type="ECO:0000256" key="1">
    <source>
        <dbReference type="ARBA" id="ARBA00001957"/>
    </source>
</evidence>
<dbReference type="InterPro" id="IPR045851">
    <property type="entry name" value="AMP-bd_C_sf"/>
</dbReference>
<dbReference type="PROSITE" id="PS00455">
    <property type="entry name" value="AMP_BINDING"/>
    <property type="match status" value="1"/>
</dbReference>
<gene>
    <name evidence="6" type="ORF">SAMN05421504_103320</name>
</gene>
<keyword evidence="4" id="KW-0597">Phosphoprotein</keyword>
<accession>A0A1H3DCZ8</accession>
<dbReference type="InterPro" id="IPR023213">
    <property type="entry name" value="CAT-like_dom_sf"/>
</dbReference>
<dbReference type="PROSITE" id="PS00012">
    <property type="entry name" value="PHOSPHOPANTETHEINE"/>
    <property type="match status" value="2"/>
</dbReference>
<proteinExistence type="inferred from homology"/>
<dbReference type="InterPro" id="IPR025110">
    <property type="entry name" value="AMP-bd_C"/>
</dbReference>
<keyword evidence="7" id="KW-1185">Reference proteome</keyword>
<dbReference type="GO" id="GO:0043041">
    <property type="term" value="P:amino acid activation for nonribosomal peptide biosynthetic process"/>
    <property type="evidence" value="ECO:0007669"/>
    <property type="project" value="TreeGrafter"/>
</dbReference>
<dbReference type="RefSeq" id="WP_091289410.1">
    <property type="nucleotide sequence ID" value="NZ_FNON01000003.1"/>
</dbReference>
<dbReference type="SUPFAM" id="SSF47336">
    <property type="entry name" value="ACP-like"/>
    <property type="match status" value="2"/>
</dbReference>
<evidence type="ECO:0000313" key="7">
    <source>
        <dbReference type="Proteomes" id="UP000199515"/>
    </source>
</evidence>
<organism evidence="6 7">
    <name type="scientific">Amycolatopsis xylanica</name>
    <dbReference type="NCBI Taxonomy" id="589385"/>
    <lineage>
        <taxon>Bacteria</taxon>
        <taxon>Bacillati</taxon>
        <taxon>Actinomycetota</taxon>
        <taxon>Actinomycetes</taxon>
        <taxon>Pseudonocardiales</taxon>
        <taxon>Pseudonocardiaceae</taxon>
        <taxon>Amycolatopsis</taxon>
    </lineage>
</organism>
<dbReference type="InterPro" id="IPR000873">
    <property type="entry name" value="AMP-dep_synth/lig_dom"/>
</dbReference>
<dbReference type="Pfam" id="PF00550">
    <property type="entry name" value="PP-binding"/>
    <property type="match status" value="2"/>
</dbReference>
<comment type="similarity">
    <text evidence="2">Belongs to the ATP-dependent AMP-binding enzyme family.</text>
</comment>
<dbReference type="Proteomes" id="UP000199515">
    <property type="component" value="Unassembled WGS sequence"/>
</dbReference>
<dbReference type="InterPro" id="IPR012338">
    <property type="entry name" value="Beta-lactam/transpept-like"/>
</dbReference>
<dbReference type="InterPro" id="IPR009081">
    <property type="entry name" value="PP-bd_ACP"/>
</dbReference>
<dbReference type="Gene3D" id="3.30.300.30">
    <property type="match status" value="2"/>
</dbReference>
<comment type="cofactor">
    <cofactor evidence="1">
        <name>pantetheine 4'-phosphate</name>
        <dbReference type="ChEBI" id="CHEBI:47942"/>
    </cofactor>
</comment>
<dbReference type="SUPFAM" id="SSF52777">
    <property type="entry name" value="CoA-dependent acyltransferases"/>
    <property type="match status" value="6"/>
</dbReference>
<dbReference type="Gene3D" id="1.10.1200.10">
    <property type="entry name" value="ACP-like"/>
    <property type="match status" value="2"/>
</dbReference>
<dbReference type="GO" id="GO:0009366">
    <property type="term" value="C:enterobactin synthetase complex"/>
    <property type="evidence" value="ECO:0007669"/>
    <property type="project" value="TreeGrafter"/>
</dbReference>
<evidence type="ECO:0000313" key="6">
    <source>
        <dbReference type="EMBL" id="SDX63559.1"/>
    </source>
</evidence>
<evidence type="ECO:0000259" key="5">
    <source>
        <dbReference type="PROSITE" id="PS50075"/>
    </source>
</evidence>
<sequence>MTIEMDAFRQKLLQRRLAGARREAPKTKIPRADRAKDLPLSFGQRRLWFLDRVEQNATDNLVPTVLRLRGPLDPGTLHRAWQQVVRRHEILRTGYRLDGTEPVQVIGEGGAAFAYTDLSERPQDADELVERLAATPVALDSPARFHLIALSADEHLLVTVFHHIAYDGWSESVFWKELAAFYEEAATGEKASLPELPIQYADYAAWQRARFDSGEAAASVEYWTKRLAGIVPLELPADRPRPAIRTSDGGAVRFTLPAGLADSVRLLAAEYETTPFVVLLTAFQVLLGRYTGRDDIAVGVPVGGRALPEVQNLIGFFVNTLVLRAQWTNDQSFAALLGENRLAVLDGFDHQDVPFEELVNKLDSGRDLSRTPLVQVMFGYQNTESGGFELPGITAEAVETAWDTAKFDLNLQVTDAPDGAMNAVLEYSSVLFDASTVERTAAHFERLLSSVTTDPKISVAAAEYITDDELHRLIVAANDTAKPMTWPAVHEVIADRARKDPEAVAIISGSSKMTFGELDANTNRLARHLQSLGIGPESVVGVKLERSPELVTALLAVLKTGGAYVPLDPSHPADRLAYILGDAGADIVITREFLADVPYYDSSDLGVRVDPDNLAYIIYTSGTTGKPKGVLINHRGLSNYLLWTIDTYATAEGGTALFSSVAFDLVVPNLYTSLMLGRPVNLLPADFDLADLGSLLLAAGPLSFVKMAPGHLELLTSQLDADQRASLAGMVIAAGDAFTNTLANRWSGARVASEYGPTEITIGNSCHEVDGPVEADLVSLGLPIPNTTAYVLDENMSPVPQGVIGEVYVGGVGVARGYRNRPGLTAEKFVPDPFSENSRLYRTGDLARVLPGGDFDFVGRRDTQVKIRGYRIERGEVENAIAEHPAVRTAVVDARTDGPGGAELVAYVLADGPVGDLAAFLSARLPEYMIPVAFVELDQIPVTSNGKVDYRALPAPGRQSRTTTEFVAPKPGVESDVADIWGKVLGASVIGVHDSFFELGGDSIRAVALVGALREAGFDVSVRDVFEHRTVARFVAVLGERSADRLDAPPVKPFELLAPADLERLPADVVDAYPLSRVQVGMLFEMQSSEVDGNYHNVTSFRIRDPKPFSAELFQAAVDLVVARHEILRVSMDLTGYSEPIQIVHPSASIKVDSLDFSYLSEADQETALREMMAAERNHMFDLAKPPLIRFFTRAYQGGWWLTFTEFHPILEGWSFNTMIMEVLDRYAGLRDGVPYEPPALPSIRYADFVRLERSALESTEDREYWRSMVTNHPKFTLPTAWGGSEKDTIQQTYVWFTDLQDGLKALAKRADVPLKSVMHAAHLKVMSMLTGEEAFSSGLICDTRPEIAGADKVFGLFINTVPFPFKRGARTWMELVRQVFDTEIGMWPHRRFPLGEMQREYAGGKRLADVYFNYLDFHVLDTDLVDVETSIDDSPNEFPLSVTTHPGLLALISRPQDVTTANRERLGKMYRAVLESMAADPFGDALATYLPEGEQEFVLSTNNQTAMPMPATTLPDLFEQQVAATPEATAVIDIDGSRLSYAELDARANQLAHVLVDHGVGPETFTGVCLTGGLDKLVALLAVVKTGGAYVPLDPAHPADRRRFVLEDTQAGVLITEENLCEDFGGLTVRVDYDAERIAEAPRGPVARALDPSNLVYALFTSGSTGRPKGVLVTHEGLTNYLLWAKGGYGLEGADGAVMLGSIAFDLSVPNFFLPLIGGKSVTLLPEDRSMETLADRLCAPGDFSLLKITPGHLDVLRSLIGADGAVSSVRTFVVGADEVKPETVAAWRRIAPGARIINEYGPTETVVGCSVHCVPEDFDQSVPVPIGVPIANMQMYVLDAQMQPVPVGVVGELYIGGAGVARGYLDRPGLTAEKFVPDPFNGEPGARFYRTGDLARVRPDGELDFLGRIDNQVKIRGYRIELGEIEAVLLTHPDVTEAVVVAREDTPGDKRLVAYVVGTAAGLREHLAETLPEYMVPAVIVELDEMPLTAAGKVDRDRLPEPEVLRPELATEFVAPGTATERALAAIWSDVLGVGRVGLHDDFHQLGGDSILTIQIVARAKKAGLALTPRLAVRHNTIAALAAAVDGAKPVRKVVAEVRTDDIPLTPIQKWWVNGAGHLDLDHYNQWDLFTIKGLRPVVLERALLAVVDHHDALRLRVSLVDGVWRQYVASREDSVLVREGSLEDARALHESMSLANGPLLRALVVGEQVLLAVHHWSVDTVSWPIIRSDVETAYEQLAAGQPVSLPETTSFAQWAHRLSTADFSAEKSYWEGISPSQVFPVDHESSANTVADTSMVTVSLDKAATESLLRKVPAVYGTRINEVLLAALGMALTRWTGGDRLLVDLEGHGREDLPGAEVDLSRTVGWFTTWHPVSVDLPASRRPDEIMGAAKEWTRSTPNNGIGYGLLGHGESGAQIIFNYHGQLSGSDEAGELDDLTIGRSGRCARSHPLEISAAVQDGKLQVSWLYSHRMHEESTVRKLAEDYLADLGTLISHCASKKSGLDKDLLECDVPGVSIAVFSEGSIEAWQAGDGLTATTAFQCGSVSKHVATVVALAAGLDLDAPVSLKEWQLLDEDGQPASATLRQLLTHTAGLTPAWYDGYDSSGPWPSLVDVLNGQGNTPAVRVDSSQVGVFRYSGSHFSVVQQVLTELTGETFAELAQRLVFEPLGMRHSSFDTAHPFVAEVTGDWRVIPEAAAAGLWTTPSDLARLAMGLPALLGPALLKEMLTDQVGFGYGLGTVLDESGPLFGHVGDNRGFRSMSISDLSSGTGLVVMTNGDNGAEVIDRVAVSVARSHPELRWVAGAGHWMRAIIGGSLTTEKM</sequence>
<dbReference type="CDD" id="cd19531">
    <property type="entry name" value="LCL_NRPS-like"/>
    <property type="match status" value="1"/>
</dbReference>
<dbReference type="InterPro" id="IPR001466">
    <property type="entry name" value="Beta-lactam-related"/>
</dbReference>
<dbReference type="InterPro" id="IPR036736">
    <property type="entry name" value="ACP-like_sf"/>
</dbReference>
<dbReference type="PANTHER" id="PTHR45527:SF1">
    <property type="entry name" value="FATTY ACID SYNTHASE"/>
    <property type="match status" value="1"/>
</dbReference>